<keyword evidence="1" id="KW-0472">Membrane</keyword>
<name>A0A0M0KNQ2_ALKHA</name>
<evidence type="ECO:0000256" key="1">
    <source>
        <dbReference type="SAM" id="Phobius"/>
    </source>
</evidence>
<keyword evidence="1" id="KW-1133">Transmembrane helix</keyword>
<dbReference type="InterPro" id="IPR010690">
    <property type="entry name" value="YqfD"/>
</dbReference>
<evidence type="ECO:0000313" key="2">
    <source>
        <dbReference type="EMBL" id="KOO40257.1"/>
    </source>
</evidence>
<organism evidence="2">
    <name type="scientific">Halalkalibacterium halodurans</name>
    <name type="common">Bacillus halodurans</name>
    <dbReference type="NCBI Taxonomy" id="86665"/>
    <lineage>
        <taxon>Bacteria</taxon>
        <taxon>Bacillati</taxon>
        <taxon>Bacillota</taxon>
        <taxon>Bacilli</taxon>
        <taxon>Bacillales</taxon>
        <taxon>Bacillaceae</taxon>
        <taxon>Halalkalibacterium (ex Joshi et al. 2022)</taxon>
    </lineage>
</organism>
<reference evidence="2" key="1">
    <citation type="submission" date="2015-08" db="EMBL/GenBank/DDBJ databases">
        <title>Complete DNA Sequence of Pseudomonas syringae pv. actinidiae, the Causal Agent of Kiwifruit Canker Disease.</title>
        <authorList>
            <person name="Rikkerink E.H.A."/>
            <person name="Fineran P.C."/>
        </authorList>
    </citation>
    <scope>NUCLEOTIDE SEQUENCE</scope>
    <source>
        <strain evidence="2">DSM 13666</strain>
    </source>
</reference>
<feature type="transmembrane region" description="Helical" evidence="1">
    <location>
        <begin position="91"/>
        <end position="112"/>
    </location>
</feature>
<comment type="caution">
    <text evidence="2">The sequence shown here is derived from an EMBL/GenBank/DDBJ whole genome shotgun (WGS) entry which is preliminary data.</text>
</comment>
<dbReference type="RefSeq" id="WP_053432008.1">
    <property type="nucleotide sequence ID" value="NZ_CP040441.1"/>
</dbReference>
<accession>A0A0M0KNQ2</accession>
<keyword evidence="1" id="KW-0812">Transmembrane</keyword>
<dbReference type="AlphaFoldDB" id="A0A0M0KNQ2"/>
<proteinExistence type="predicted"/>
<sequence>MKTKAMWKQLVRGYVRVQIDGVYGERFLNRCIQKNVAIWSIKRMGAERIVCFMDMQDAKKIRPLVKQTECKVTFVERLGYPAFVKKAMNRVGFVGGIGLAIVLMFILSNIVWSIEIKGASPKVEHELRQLVEELGVKRGAFQFTLPSVEDLQREVTEQLSGATWIGVRQNGTTYQFEVVEQQLPEEAERISPRHLVAKKKAIVHSVFVEHGQPKVKVNDYVEKGDMLVSGFIGKEGKEQIVPAVGVVLGEIWYTSDVTIPLESQFSTLTGESVTTHQLSAFGVNLPIWGFKKHEFKEFETFQEQKELYFWKWTLPIQYTRTKVYEANRFEQKLTKDEAVERGKKLAKQELYEKIDKDATIEGEKVLHERVENGKVKLRIHYQVIEDITSEMPIIQGD</sequence>
<dbReference type="EMBL" id="LILD01000001">
    <property type="protein sequence ID" value="KOO40257.1"/>
    <property type="molecule type" value="Genomic_DNA"/>
</dbReference>
<protein>
    <submittedName>
        <fullName evidence="2">Stage IV sporulation protein</fullName>
    </submittedName>
</protein>
<dbReference type="PIRSF" id="PIRSF029895">
    <property type="entry name" value="SpoIV"/>
    <property type="match status" value="1"/>
</dbReference>
<dbReference type="GeneID" id="87596980"/>
<dbReference type="PATRIC" id="fig|136160.3.peg.2955"/>
<gene>
    <name evidence="2" type="ORF">AMD02_12650</name>
</gene>
<dbReference type="NCBIfam" id="TIGR02876">
    <property type="entry name" value="spore_yqfD"/>
    <property type="match status" value="1"/>
</dbReference>
<dbReference type="Pfam" id="PF06898">
    <property type="entry name" value="YqfD"/>
    <property type="match status" value="1"/>
</dbReference>